<feature type="chain" id="PRO_5045121797" description="Outer membrane protein beta-barrel domain-containing protein" evidence="2">
    <location>
        <begin position="23"/>
        <end position="278"/>
    </location>
</feature>
<evidence type="ECO:0000313" key="3">
    <source>
        <dbReference type="EMBL" id="GAA4804612.1"/>
    </source>
</evidence>
<dbReference type="Gene3D" id="2.40.160.20">
    <property type="match status" value="1"/>
</dbReference>
<evidence type="ECO:0000256" key="1">
    <source>
        <dbReference type="SAM" id="MobiDB-lite"/>
    </source>
</evidence>
<dbReference type="Proteomes" id="UP001501433">
    <property type="component" value="Unassembled WGS sequence"/>
</dbReference>
<evidence type="ECO:0000313" key="4">
    <source>
        <dbReference type="Proteomes" id="UP001501433"/>
    </source>
</evidence>
<feature type="compositionally biased region" description="Low complexity" evidence="1">
    <location>
        <begin position="40"/>
        <end position="53"/>
    </location>
</feature>
<keyword evidence="4" id="KW-1185">Reference proteome</keyword>
<evidence type="ECO:0000256" key="2">
    <source>
        <dbReference type="SAM" id="SignalP"/>
    </source>
</evidence>
<dbReference type="EMBL" id="BAABJW010000001">
    <property type="protein sequence ID" value="GAA4804612.1"/>
    <property type="molecule type" value="Genomic_DNA"/>
</dbReference>
<dbReference type="RefSeq" id="WP_345275715.1">
    <property type="nucleotide sequence ID" value="NZ_BAABJW010000001.1"/>
</dbReference>
<accession>A0ABP9C779</accession>
<protein>
    <recommendedName>
        <fullName evidence="5">Outer membrane protein beta-barrel domain-containing protein</fullName>
    </recommendedName>
</protein>
<dbReference type="InterPro" id="IPR011250">
    <property type="entry name" value="OMP/PagP_B-barrel"/>
</dbReference>
<feature type="signal peptide" evidence="2">
    <location>
        <begin position="1"/>
        <end position="22"/>
    </location>
</feature>
<comment type="caution">
    <text evidence="3">The sequence shown here is derived from an EMBL/GenBank/DDBJ whole genome shotgun (WGS) entry which is preliminary data.</text>
</comment>
<evidence type="ECO:0008006" key="5">
    <source>
        <dbReference type="Google" id="ProtNLM"/>
    </source>
</evidence>
<keyword evidence="2" id="KW-0732">Signal</keyword>
<gene>
    <name evidence="3" type="ORF">GCM10023330_08750</name>
</gene>
<organism evidence="3 4">
    <name type="scientific">Litoribaculum gwangyangense</name>
    <dbReference type="NCBI Taxonomy" id="1130722"/>
    <lineage>
        <taxon>Bacteria</taxon>
        <taxon>Pseudomonadati</taxon>
        <taxon>Bacteroidota</taxon>
        <taxon>Flavobacteriia</taxon>
        <taxon>Flavobacteriales</taxon>
        <taxon>Flavobacteriaceae</taxon>
        <taxon>Litoribaculum</taxon>
    </lineage>
</organism>
<proteinExistence type="predicted"/>
<feature type="region of interest" description="Disordered" evidence="1">
    <location>
        <begin position="30"/>
        <end position="55"/>
    </location>
</feature>
<reference evidence="4" key="1">
    <citation type="journal article" date="2019" name="Int. J. Syst. Evol. Microbiol.">
        <title>The Global Catalogue of Microorganisms (GCM) 10K type strain sequencing project: providing services to taxonomists for standard genome sequencing and annotation.</title>
        <authorList>
            <consortium name="The Broad Institute Genomics Platform"/>
            <consortium name="The Broad Institute Genome Sequencing Center for Infectious Disease"/>
            <person name="Wu L."/>
            <person name="Ma J."/>
        </authorList>
    </citation>
    <scope>NUCLEOTIDE SEQUENCE [LARGE SCALE GENOMIC DNA]</scope>
    <source>
        <strain evidence="4">JCM 18325</strain>
    </source>
</reference>
<name>A0ABP9C779_9FLAO</name>
<dbReference type="SUPFAM" id="SSF56925">
    <property type="entry name" value="OMPA-like"/>
    <property type="match status" value="1"/>
</dbReference>
<sequence>MKRILLSICFLFFIGVSSFSQSKIEKAEKSLKKKEKTTENTKSNHNNSRNNHNSEGDFLTEVVGEIIVQAFAYSIYAVAIESPFEMENKASNAYITKHPYYKSNKGNYIYDWSEDITFFRTDLSTRYISENSKLKGMHLNLEMHFLKRIAIEGDYLQLWENNPNFGYDNLAIYTSLAKYYRVRSEKFDAWWGLGASYIDGSVNEFGFTYGLGAEWFIAKPISAEVSYNQTLINDESINKFNGLLNYHFKQFKIIGGYEHLRIGNQNFSTVTLGTGFFF</sequence>